<proteinExistence type="predicted"/>
<keyword evidence="8" id="KW-0012">Acyltransferase</keyword>
<keyword evidence="3 6" id="KW-1133">Transmembrane helix</keyword>
<feature type="transmembrane region" description="Helical" evidence="6">
    <location>
        <begin position="400"/>
        <end position="419"/>
    </location>
</feature>
<name>A0ABQ8YD05_9EUKA</name>
<dbReference type="InterPro" id="IPR013057">
    <property type="entry name" value="AA_transpt_TM"/>
</dbReference>
<keyword evidence="9" id="KW-1185">Reference proteome</keyword>
<feature type="transmembrane region" description="Helical" evidence="6">
    <location>
        <begin position="91"/>
        <end position="109"/>
    </location>
</feature>
<dbReference type="Proteomes" id="UP001150062">
    <property type="component" value="Unassembled WGS sequence"/>
</dbReference>
<accession>A0ABQ8YD05</accession>
<dbReference type="EMBL" id="JAOAOG010000175">
    <property type="protein sequence ID" value="KAJ6242460.1"/>
    <property type="molecule type" value="Genomic_DNA"/>
</dbReference>
<feature type="transmembrane region" description="Helical" evidence="6">
    <location>
        <begin position="54"/>
        <end position="71"/>
    </location>
</feature>
<evidence type="ECO:0000256" key="1">
    <source>
        <dbReference type="ARBA" id="ARBA00004370"/>
    </source>
</evidence>
<feature type="transmembrane region" description="Helical" evidence="6">
    <location>
        <begin position="30"/>
        <end position="47"/>
    </location>
</feature>
<evidence type="ECO:0000313" key="8">
    <source>
        <dbReference type="EMBL" id="KAJ6242460.1"/>
    </source>
</evidence>
<evidence type="ECO:0000256" key="5">
    <source>
        <dbReference type="SAM" id="MobiDB-lite"/>
    </source>
</evidence>
<sequence>MEVISNWTDQLTGVEPFLQNRLELPPAPKNYFLIFYLLRYYFLYPIIGVIRMALIVIVFLWLCVVTFLAEYPLSWLSFSPIIYLKRGFKRYSLFIGCRSLLFIMGYFWIDTQVTGKKNTESSQRPLGLTFGSGDLIIANKNSIAEILYLAFRCAPQFTAIPNYWEDGQDYPGEDGKVRKRNVVTCILGLLFNIKHTRNDEIDSADKYIPLTKLLKQSKKRLDGPVVVFPEGISTNGSGMLEFLPIFEDSNLDRKPPKRIILLGFKYKGHKDQNKISLFNPSFSYGNPLKYLLSLCYAFRKQFQVNIVNQKDIPKLPIFKPNNLLKNQTFDKIKTKKKMDKELIKKKKQNFKNLLINNKKNENHIIKNKSERESESESENQILSQEIQDLFVWSENVQESLYMFSINFVLGIGILDLPYAFHEAGIILSVLILALVSFCCYCTAMYINESWSRSEALVHYQKMKNKELNNEEMGLVLESLADHMIKEALTNSKSLDHQNSDEDLDDSFPELSGDSANGIELSRKETKDNITQEEEKEEQEEKERGTQQKNVIVQVSPNQSGSDAVEKHNLLDQDEVSSSKKSYLNEKINENQINESFVIKDHRFEMNDLCLIFLGKKGKRFYTIGIIFWLAGITWSYAAVIGTTLSMMLPINSITKGDKWYYLLLCGFT</sequence>
<keyword evidence="2 6" id="KW-0812">Transmembrane</keyword>
<comment type="caution">
    <text evidence="8">The sequence shown here is derived from an EMBL/GenBank/DDBJ whole genome shotgun (WGS) entry which is preliminary data.</text>
</comment>
<dbReference type="Pfam" id="PF01490">
    <property type="entry name" value="Aa_trans"/>
    <property type="match status" value="1"/>
</dbReference>
<dbReference type="PANTHER" id="PTHR16189">
    <property type="entry name" value="TRANSMEMBRANE PROTEIN 104-RELATED"/>
    <property type="match status" value="1"/>
</dbReference>
<evidence type="ECO:0000256" key="2">
    <source>
        <dbReference type="ARBA" id="ARBA00022692"/>
    </source>
</evidence>
<feature type="region of interest" description="Disordered" evidence="5">
    <location>
        <begin position="490"/>
        <end position="576"/>
    </location>
</feature>
<keyword evidence="4 6" id="KW-0472">Membrane</keyword>
<organism evidence="8 9">
    <name type="scientific">Anaeramoeba flamelloides</name>
    <dbReference type="NCBI Taxonomy" id="1746091"/>
    <lineage>
        <taxon>Eukaryota</taxon>
        <taxon>Metamonada</taxon>
        <taxon>Anaeramoebidae</taxon>
        <taxon>Anaeramoeba</taxon>
    </lineage>
</organism>
<comment type="subcellular location">
    <subcellularLocation>
        <location evidence="1">Membrane</location>
    </subcellularLocation>
</comment>
<feature type="compositionally biased region" description="Basic and acidic residues" evidence="5">
    <location>
        <begin position="520"/>
        <end position="529"/>
    </location>
</feature>
<gene>
    <name evidence="8" type="ORF">M0813_22598</name>
</gene>
<evidence type="ECO:0000256" key="4">
    <source>
        <dbReference type="ARBA" id="ARBA00023136"/>
    </source>
</evidence>
<feature type="compositionally biased region" description="Polar residues" evidence="5">
    <location>
        <begin position="546"/>
        <end position="561"/>
    </location>
</feature>
<feature type="transmembrane region" description="Helical" evidence="6">
    <location>
        <begin position="620"/>
        <end position="639"/>
    </location>
</feature>
<evidence type="ECO:0000256" key="6">
    <source>
        <dbReference type="SAM" id="Phobius"/>
    </source>
</evidence>
<evidence type="ECO:0000313" key="9">
    <source>
        <dbReference type="Proteomes" id="UP001150062"/>
    </source>
</evidence>
<feature type="domain" description="Amino acid transporter transmembrane" evidence="7">
    <location>
        <begin position="402"/>
        <end position="462"/>
    </location>
</feature>
<protein>
    <submittedName>
        <fullName evidence="8">Lysophosphatidic acid acyltransferase</fullName>
    </submittedName>
</protein>
<dbReference type="GO" id="GO:0016746">
    <property type="term" value="F:acyltransferase activity"/>
    <property type="evidence" value="ECO:0007669"/>
    <property type="project" value="UniProtKB-KW"/>
</dbReference>
<feature type="transmembrane region" description="Helical" evidence="6">
    <location>
        <begin position="425"/>
        <end position="446"/>
    </location>
</feature>
<evidence type="ECO:0000259" key="7">
    <source>
        <dbReference type="Pfam" id="PF01490"/>
    </source>
</evidence>
<keyword evidence="8" id="KW-0808">Transferase</keyword>
<reference evidence="8" key="1">
    <citation type="submission" date="2022-08" db="EMBL/GenBank/DDBJ databases">
        <title>Novel sulfate-reducing endosymbionts in the free-living metamonad Anaeramoeba.</title>
        <authorList>
            <person name="Jerlstrom-Hultqvist J."/>
            <person name="Cepicka I."/>
            <person name="Gallot-Lavallee L."/>
            <person name="Salas-Leiva D."/>
            <person name="Curtis B.A."/>
            <person name="Zahonova K."/>
            <person name="Pipaliya S."/>
            <person name="Dacks J."/>
            <person name="Roger A.J."/>
        </authorList>
    </citation>
    <scope>NUCLEOTIDE SEQUENCE</scope>
    <source>
        <strain evidence="8">Schooner1</strain>
    </source>
</reference>
<evidence type="ECO:0000256" key="3">
    <source>
        <dbReference type="ARBA" id="ARBA00022989"/>
    </source>
</evidence>